<gene>
    <name evidence="1" type="ORF">COCSADRAFT_231895</name>
</gene>
<accession>M2R2L3</accession>
<proteinExistence type="predicted"/>
<dbReference type="AlphaFoldDB" id="M2R2L3"/>
<dbReference type="OrthoDB" id="10297333at2759"/>
<evidence type="ECO:0000313" key="2">
    <source>
        <dbReference type="Proteomes" id="UP000016934"/>
    </source>
</evidence>
<reference evidence="2" key="2">
    <citation type="journal article" date="2013" name="PLoS Genet.">
        <title>Comparative genome structure, secondary metabolite, and effector coding capacity across Cochliobolus pathogens.</title>
        <authorList>
            <person name="Condon B.J."/>
            <person name="Leng Y."/>
            <person name="Wu D."/>
            <person name="Bushley K.E."/>
            <person name="Ohm R.A."/>
            <person name="Otillar R."/>
            <person name="Martin J."/>
            <person name="Schackwitz W."/>
            <person name="Grimwood J."/>
            <person name="MohdZainudin N."/>
            <person name="Xue C."/>
            <person name="Wang R."/>
            <person name="Manning V.A."/>
            <person name="Dhillon B."/>
            <person name="Tu Z.J."/>
            <person name="Steffenson B.J."/>
            <person name="Salamov A."/>
            <person name="Sun H."/>
            <person name="Lowry S."/>
            <person name="LaButti K."/>
            <person name="Han J."/>
            <person name="Copeland A."/>
            <person name="Lindquist E."/>
            <person name="Barry K."/>
            <person name="Schmutz J."/>
            <person name="Baker S.E."/>
            <person name="Ciuffetti L.M."/>
            <person name="Grigoriev I.V."/>
            <person name="Zhong S."/>
            <person name="Turgeon B.G."/>
        </authorList>
    </citation>
    <scope>NUCLEOTIDE SEQUENCE [LARGE SCALE GENOMIC DNA]</scope>
    <source>
        <strain evidence="2">ND90Pr / ATCC 201652</strain>
    </source>
</reference>
<dbReference type="GeneID" id="19134790"/>
<dbReference type="KEGG" id="bsc:COCSADRAFT_231895"/>
<dbReference type="Proteomes" id="UP000016934">
    <property type="component" value="Unassembled WGS sequence"/>
</dbReference>
<keyword evidence="2" id="KW-1185">Reference proteome</keyword>
<dbReference type="HOGENOM" id="CLU_2654324_0_0_1"/>
<dbReference type="EMBL" id="KB445648">
    <property type="protein sequence ID" value="EMD61469.1"/>
    <property type="molecule type" value="Genomic_DNA"/>
</dbReference>
<dbReference type="RefSeq" id="XP_007702807.1">
    <property type="nucleotide sequence ID" value="XM_007704617.1"/>
</dbReference>
<dbReference type="OMA" id="RRNEGVF"/>
<protein>
    <submittedName>
        <fullName evidence="1">Uncharacterized protein</fullName>
    </submittedName>
</protein>
<evidence type="ECO:0000313" key="1">
    <source>
        <dbReference type="EMBL" id="EMD61469.1"/>
    </source>
</evidence>
<name>M2R2L3_COCSN</name>
<sequence>MGCKLVVHFIVGSFSSISGFFVCLETELPAFISCQWRRNEGVFVFFHLFRSHFTSFLIAALDTRSWLRRSNVPGTV</sequence>
<organism evidence="1 2">
    <name type="scientific">Cochliobolus sativus (strain ND90Pr / ATCC 201652)</name>
    <name type="common">Common root rot and spot blotch fungus</name>
    <name type="synonym">Bipolaris sorokiniana</name>
    <dbReference type="NCBI Taxonomy" id="665912"/>
    <lineage>
        <taxon>Eukaryota</taxon>
        <taxon>Fungi</taxon>
        <taxon>Dikarya</taxon>
        <taxon>Ascomycota</taxon>
        <taxon>Pezizomycotina</taxon>
        <taxon>Dothideomycetes</taxon>
        <taxon>Pleosporomycetidae</taxon>
        <taxon>Pleosporales</taxon>
        <taxon>Pleosporineae</taxon>
        <taxon>Pleosporaceae</taxon>
        <taxon>Bipolaris</taxon>
    </lineage>
</organism>
<reference evidence="1 2" key="1">
    <citation type="journal article" date="2012" name="PLoS Pathog.">
        <title>Diverse lifestyles and strategies of plant pathogenesis encoded in the genomes of eighteen Dothideomycetes fungi.</title>
        <authorList>
            <person name="Ohm R.A."/>
            <person name="Feau N."/>
            <person name="Henrissat B."/>
            <person name="Schoch C.L."/>
            <person name="Horwitz B.A."/>
            <person name="Barry K.W."/>
            <person name="Condon B.J."/>
            <person name="Copeland A.C."/>
            <person name="Dhillon B."/>
            <person name="Glaser F."/>
            <person name="Hesse C.N."/>
            <person name="Kosti I."/>
            <person name="LaButti K."/>
            <person name="Lindquist E.A."/>
            <person name="Lucas S."/>
            <person name="Salamov A.A."/>
            <person name="Bradshaw R.E."/>
            <person name="Ciuffetti L."/>
            <person name="Hamelin R.C."/>
            <person name="Kema G.H.J."/>
            <person name="Lawrence C."/>
            <person name="Scott J.A."/>
            <person name="Spatafora J.W."/>
            <person name="Turgeon B.G."/>
            <person name="de Wit P.J.G.M."/>
            <person name="Zhong S."/>
            <person name="Goodwin S.B."/>
            <person name="Grigoriev I.V."/>
        </authorList>
    </citation>
    <scope>NUCLEOTIDE SEQUENCE [LARGE SCALE GENOMIC DNA]</scope>
    <source>
        <strain evidence="2">ND90Pr / ATCC 201652</strain>
    </source>
</reference>